<dbReference type="InterPro" id="IPR002123">
    <property type="entry name" value="Plipid/glycerol_acylTrfase"/>
</dbReference>
<organism evidence="8 9">
    <name type="scientific">Sulfitobacter noctilucicola</name>
    <dbReference type="NCBI Taxonomy" id="1342301"/>
    <lineage>
        <taxon>Bacteria</taxon>
        <taxon>Pseudomonadati</taxon>
        <taxon>Pseudomonadota</taxon>
        <taxon>Alphaproteobacteria</taxon>
        <taxon>Rhodobacterales</taxon>
        <taxon>Roseobacteraceae</taxon>
        <taxon>Sulfitobacter</taxon>
    </lineage>
</organism>
<dbReference type="GO" id="GO:0004366">
    <property type="term" value="F:glycerol-3-phosphate O-acyltransferase activity"/>
    <property type="evidence" value="ECO:0007669"/>
    <property type="project" value="UniProtKB-EC"/>
</dbReference>
<dbReference type="EC" id="2.3.1.15" evidence="3"/>
<dbReference type="GO" id="GO:0016024">
    <property type="term" value="P:CDP-diacylglycerol biosynthetic process"/>
    <property type="evidence" value="ECO:0007669"/>
    <property type="project" value="UniProtKB-UniPathway"/>
</dbReference>
<feature type="transmembrane region" description="Helical" evidence="6">
    <location>
        <begin position="6"/>
        <end position="29"/>
    </location>
</feature>
<evidence type="ECO:0000256" key="1">
    <source>
        <dbReference type="ARBA" id="ARBA00004184"/>
    </source>
</evidence>
<name>A0A7W6M9D1_9RHOB</name>
<protein>
    <recommendedName>
        <fullName evidence="4">Glycerol-3-phosphate acyltransferase</fullName>
        <ecNumber evidence="3">2.3.1.15</ecNumber>
    </recommendedName>
</protein>
<reference evidence="8 9" key="1">
    <citation type="submission" date="2020-08" db="EMBL/GenBank/DDBJ databases">
        <title>Genomic Encyclopedia of Type Strains, Phase IV (KMG-IV): sequencing the most valuable type-strain genomes for metagenomic binning, comparative biology and taxonomic classification.</title>
        <authorList>
            <person name="Goeker M."/>
        </authorList>
    </citation>
    <scope>NUCLEOTIDE SEQUENCE [LARGE SCALE GENOMIC DNA]</scope>
    <source>
        <strain evidence="8 9">DSM 101015</strain>
    </source>
</reference>
<evidence type="ECO:0000313" key="9">
    <source>
        <dbReference type="Proteomes" id="UP000565745"/>
    </source>
</evidence>
<dbReference type="OrthoDB" id="335193at2"/>
<comment type="caution">
    <text evidence="8">The sequence shown here is derived from an EMBL/GenBank/DDBJ whole genome shotgun (WGS) entry which is preliminary data.</text>
</comment>
<dbReference type="RefSeq" id="WP_025056097.1">
    <property type="nucleotide sequence ID" value="NZ_JACIFU010000003.1"/>
</dbReference>
<evidence type="ECO:0000259" key="7">
    <source>
        <dbReference type="SMART" id="SM00563"/>
    </source>
</evidence>
<dbReference type="SUPFAM" id="SSF69593">
    <property type="entry name" value="Glycerol-3-phosphate (1)-acyltransferase"/>
    <property type="match status" value="1"/>
</dbReference>
<keyword evidence="8" id="KW-0012">Acyltransferase</keyword>
<dbReference type="GO" id="GO:0012505">
    <property type="term" value="C:endomembrane system"/>
    <property type="evidence" value="ECO:0007669"/>
    <property type="project" value="UniProtKB-SubCell"/>
</dbReference>
<dbReference type="PANTHER" id="PTHR12563">
    <property type="entry name" value="GLYCEROL-3-PHOSPHATE ACYLTRANSFERASE"/>
    <property type="match status" value="1"/>
</dbReference>
<dbReference type="GO" id="GO:0005886">
    <property type="term" value="C:plasma membrane"/>
    <property type="evidence" value="ECO:0007669"/>
    <property type="project" value="TreeGrafter"/>
</dbReference>
<evidence type="ECO:0000256" key="4">
    <source>
        <dbReference type="ARBA" id="ARBA00013432"/>
    </source>
</evidence>
<dbReference type="Proteomes" id="UP000565745">
    <property type="component" value="Unassembled WGS sequence"/>
</dbReference>
<evidence type="ECO:0000256" key="5">
    <source>
        <dbReference type="ARBA" id="ARBA00048427"/>
    </source>
</evidence>
<evidence type="ECO:0000313" key="8">
    <source>
        <dbReference type="EMBL" id="MBB4174794.1"/>
    </source>
</evidence>
<proteinExistence type="predicted"/>
<dbReference type="Pfam" id="PF01553">
    <property type="entry name" value="Acyltransferase"/>
    <property type="match status" value="1"/>
</dbReference>
<dbReference type="Pfam" id="PF19277">
    <property type="entry name" value="GPAT_C"/>
    <property type="match status" value="1"/>
</dbReference>
<keyword evidence="6" id="KW-0812">Transmembrane</keyword>
<gene>
    <name evidence="8" type="ORF">GGR93_002582</name>
</gene>
<evidence type="ECO:0000256" key="6">
    <source>
        <dbReference type="SAM" id="Phobius"/>
    </source>
</evidence>
<dbReference type="AlphaFoldDB" id="A0A7W6M9D1"/>
<dbReference type="SMART" id="SM00563">
    <property type="entry name" value="PlsC"/>
    <property type="match status" value="1"/>
</dbReference>
<evidence type="ECO:0000256" key="3">
    <source>
        <dbReference type="ARBA" id="ARBA00013113"/>
    </source>
</evidence>
<evidence type="ECO:0000256" key="2">
    <source>
        <dbReference type="ARBA" id="ARBA00004765"/>
    </source>
</evidence>
<comment type="catalytic activity">
    <reaction evidence="5">
        <text>sn-glycerol 3-phosphate + an acyl-CoA = a 1-acyl-sn-glycero-3-phosphate + CoA</text>
        <dbReference type="Rhea" id="RHEA:15325"/>
        <dbReference type="ChEBI" id="CHEBI:57287"/>
        <dbReference type="ChEBI" id="CHEBI:57597"/>
        <dbReference type="ChEBI" id="CHEBI:57970"/>
        <dbReference type="ChEBI" id="CHEBI:58342"/>
        <dbReference type="EC" id="2.3.1.15"/>
    </reaction>
</comment>
<comment type="subcellular location">
    <subcellularLocation>
        <location evidence="1">Endomembrane system</location>
        <topology evidence="1">Peripheral membrane protein</topology>
    </subcellularLocation>
</comment>
<comment type="pathway">
    <text evidence="2">Phospholipid metabolism; CDP-diacylglycerol biosynthesis; CDP-diacylglycerol from sn-glycerol 3-phosphate: step 1/3.</text>
</comment>
<dbReference type="PANTHER" id="PTHR12563:SF17">
    <property type="entry name" value="DIHYDROXYACETONE PHOSPHATE ACYLTRANSFERASE"/>
    <property type="match status" value="1"/>
</dbReference>
<dbReference type="InterPro" id="IPR045520">
    <property type="entry name" value="GPAT/DHAPAT_C"/>
</dbReference>
<sequence length="464" mass="51929">MTQTVQLPLWLFILILLFAAVTALSHLLLPSVRWFFRRRLERAVKQLNTRLKRPIEPFKLARRYDMIQRLIYDPEVSKEIVAYARKNGVPENVAFEKAREYAREIVPSFSAFAYFSFGIRLTRLLAKSVYRIETADTNDAVFNSIPKDATVVFVMNHRSNMDYVLVTYLAARDSALSYAVGEWARVWPLSWLIKSLGAYFIRRRSRGALYRKVLARYVQMATEGGVNQAFYPEGGLSLNGKLQEPKMGLMSYLVEGFDPEGERDVVFVPVAINYDRVLEDLVLIAADERGDRRFGARISVVVGFILRKLWQRLTWQETRFGTAAVTFGPPLSMREAGQDASVEALSEQLMGRIGDVMPILAVPAVCHLLLAHKELSEDILRSKVKALFDAAPSAYEVIDAEALPIQVTRALSGLEARGLIAKQGGTWSAVADQTAVLRFYANSIAQRVDGNAAIASEISAPAGS</sequence>
<keyword evidence="8" id="KW-0808">Transferase</keyword>
<dbReference type="InterPro" id="IPR022284">
    <property type="entry name" value="GPAT/DHAPAT"/>
</dbReference>
<dbReference type="EMBL" id="JACIFU010000003">
    <property type="protein sequence ID" value="MBB4174794.1"/>
    <property type="molecule type" value="Genomic_DNA"/>
</dbReference>
<keyword evidence="6" id="KW-0472">Membrane</keyword>
<keyword evidence="6" id="KW-1133">Transmembrane helix</keyword>
<feature type="domain" description="Phospholipid/glycerol acyltransferase" evidence="7">
    <location>
        <begin position="151"/>
        <end position="275"/>
    </location>
</feature>
<dbReference type="UniPathway" id="UPA00557">
    <property type="reaction ID" value="UER00612"/>
</dbReference>
<accession>A0A7W6M9D1</accession>
<keyword evidence="9" id="KW-1185">Reference proteome</keyword>